<dbReference type="FunFam" id="3.30.430.20:FF:000001">
    <property type="entry name" value="cysteine-rich repeat secretory protein 3"/>
    <property type="match status" value="1"/>
</dbReference>
<dbReference type="GO" id="GO:0009506">
    <property type="term" value="C:plasmodesma"/>
    <property type="evidence" value="ECO:0007669"/>
    <property type="project" value="UniProtKB-SubCell"/>
</dbReference>
<dbReference type="PANTHER" id="PTHR32080:SF2">
    <property type="entry name" value="PLASMODESMATA-LOCATED PROTEIN 8"/>
    <property type="match status" value="1"/>
</dbReference>
<dbReference type="OrthoDB" id="1097929at2759"/>
<keyword evidence="2" id="KW-0813">Transport</keyword>
<evidence type="ECO:0000313" key="16">
    <source>
        <dbReference type="EMBL" id="OVA08066.1"/>
    </source>
</evidence>
<dbReference type="InterPro" id="IPR038408">
    <property type="entry name" value="GNK2_sf"/>
</dbReference>
<keyword evidence="5" id="KW-0812">Transmembrane</keyword>
<dbReference type="OMA" id="CYVRYEN"/>
<keyword evidence="6 14" id="KW-0732">Signal</keyword>
<evidence type="ECO:0000256" key="10">
    <source>
        <dbReference type="ARBA" id="ARBA00023136"/>
    </source>
</evidence>
<dbReference type="EMBL" id="MVGT01002363">
    <property type="protein sequence ID" value="OVA08066.1"/>
    <property type="molecule type" value="Genomic_DNA"/>
</dbReference>
<evidence type="ECO:0000256" key="5">
    <source>
        <dbReference type="ARBA" id="ARBA00022692"/>
    </source>
</evidence>
<keyword evidence="8" id="KW-0965">Cell junction</keyword>
<keyword evidence="9" id="KW-1133">Transmembrane helix</keyword>
<evidence type="ECO:0000313" key="17">
    <source>
        <dbReference type="Proteomes" id="UP000195402"/>
    </source>
</evidence>
<dbReference type="GO" id="GO:0005886">
    <property type="term" value="C:plasma membrane"/>
    <property type="evidence" value="ECO:0007669"/>
    <property type="project" value="UniProtKB-SubCell"/>
</dbReference>
<evidence type="ECO:0000256" key="7">
    <source>
        <dbReference type="ARBA" id="ARBA00022737"/>
    </source>
</evidence>
<evidence type="ECO:0000256" key="9">
    <source>
        <dbReference type="ARBA" id="ARBA00022989"/>
    </source>
</evidence>
<dbReference type="FunCoup" id="A0A200QC39">
    <property type="interactions" value="1"/>
</dbReference>
<dbReference type="FunFam" id="3.30.430.20:FF:000011">
    <property type="entry name" value="Cysteine-rich repeat secretory protein 15"/>
    <property type="match status" value="1"/>
</dbReference>
<evidence type="ECO:0000256" key="11">
    <source>
        <dbReference type="ARBA" id="ARBA00023157"/>
    </source>
</evidence>
<dbReference type="InterPro" id="IPR051378">
    <property type="entry name" value="Cell2Cell_Antifungal"/>
</dbReference>
<dbReference type="Pfam" id="PF01657">
    <property type="entry name" value="Stress-antifung"/>
    <property type="match status" value="2"/>
</dbReference>
<dbReference type="PANTHER" id="PTHR32080">
    <property type="entry name" value="ANTIFUNGAL PROTEIN GINKBILOBIN-2-LIKE"/>
    <property type="match status" value="1"/>
</dbReference>
<dbReference type="PROSITE" id="PS51473">
    <property type="entry name" value="GNK2"/>
    <property type="match status" value="2"/>
</dbReference>
<sequence>MFMELHRHFSHDTIFFLSLKLSSLFLLFSSLSSPHHHVNAYMFIYGGCSQDRYQPDSPFQSNLNSLLASIVSSASQSSYNSFAIGNGTSTPDAPAVYGLYQCRGDLKIPDCTTCVQNAVGQINLVCPYSFAAGLQLEGCYVRYENVDFLGKPDTTVLFKKCSRSTSNDVEFYKRRDDVLADLQSATSFRVSSLGLVEGFAQCLGDLSPSDCSSCLSEAVGKLKNTCGSASAADVYLGQCYARYWASGYYGSTTGEMVLVPG</sequence>
<evidence type="ECO:0000256" key="3">
    <source>
        <dbReference type="ARBA" id="ARBA00022475"/>
    </source>
</evidence>
<dbReference type="Proteomes" id="UP000195402">
    <property type="component" value="Unassembled WGS sequence"/>
</dbReference>
<evidence type="ECO:0000256" key="2">
    <source>
        <dbReference type="ARBA" id="ARBA00022448"/>
    </source>
</evidence>
<keyword evidence="10" id="KW-0472">Membrane</keyword>
<dbReference type="AlphaFoldDB" id="A0A200QC39"/>
<evidence type="ECO:0000259" key="15">
    <source>
        <dbReference type="PROSITE" id="PS51473"/>
    </source>
</evidence>
<dbReference type="Gene3D" id="3.30.430.20">
    <property type="entry name" value="Gnk2 domain, C-X8-C-X2-C motif"/>
    <property type="match status" value="2"/>
</dbReference>
<protein>
    <submittedName>
        <fullName evidence="16">Gnk2-homologous domain</fullName>
    </submittedName>
</protein>
<keyword evidence="7" id="KW-0677">Repeat</keyword>
<keyword evidence="17" id="KW-1185">Reference proteome</keyword>
<evidence type="ECO:0000256" key="1">
    <source>
        <dbReference type="ARBA" id="ARBA00004251"/>
    </source>
</evidence>
<evidence type="ECO:0000256" key="6">
    <source>
        <dbReference type="ARBA" id="ARBA00022729"/>
    </source>
</evidence>
<accession>A0A200QC39</accession>
<keyword evidence="3" id="KW-1003">Cell membrane</keyword>
<keyword evidence="4" id="KW-0945">Host-virus interaction</keyword>
<dbReference type="CDD" id="cd23509">
    <property type="entry name" value="Gnk2-like"/>
    <property type="match status" value="2"/>
</dbReference>
<feature type="domain" description="Gnk2-homologous" evidence="15">
    <location>
        <begin position="149"/>
        <end position="248"/>
    </location>
</feature>
<dbReference type="STRING" id="56857.A0A200QC39"/>
<proteinExistence type="inferred from homology"/>
<gene>
    <name evidence="16" type="ORF">BVC80_1729g9</name>
</gene>
<feature type="signal peptide" evidence="14">
    <location>
        <begin position="1"/>
        <end position="40"/>
    </location>
</feature>
<feature type="domain" description="Gnk2-homologous" evidence="15">
    <location>
        <begin position="41"/>
        <end position="148"/>
    </location>
</feature>
<evidence type="ECO:0000256" key="8">
    <source>
        <dbReference type="ARBA" id="ARBA00022949"/>
    </source>
</evidence>
<dbReference type="InParanoid" id="A0A200QC39"/>
<comment type="caution">
    <text evidence="16">The sequence shown here is derived from an EMBL/GenBank/DDBJ whole genome shotgun (WGS) entry which is preliminary data.</text>
</comment>
<organism evidence="16 17">
    <name type="scientific">Macleaya cordata</name>
    <name type="common">Five-seeded plume-poppy</name>
    <name type="synonym">Bocconia cordata</name>
    <dbReference type="NCBI Taxonomy" id="56857"/>
    <lineage>
        <taxon>Eukaryota</taxon>
        <taxon>Viridiplantae</taxon>
        <taxon>Streptophyta</taxon>
        <taxon>Embryophyta</taxon>
        <taxon>Tracheophyta</taxon>
        <taxon>Spermatophyta</taxon>
        <taxon>Magnoliopsida</taxon>
        <taxon>Ranunculales</taxon>
        <taxon>Papaveraceae</taxon>
        <taxon>Papaveroideae</taxon>
        <taxon>Macleaya</taxon>
    </lineage>
</organism>
<evidence type="ECO:0000256" key="4">
    <source>
        <dbReference type="ARBA" id="ARBA00022581"/>
    </source>
</evidence>
<evidence type="ECO:0000256" key="14">
    <source>
        <dbReference type="SAM" id="SignalP"/>
    </source>
</evidence>
<keyword evidence="11" id="KW-1015">Disulfide bond</keyword>
<reference evidence="16 17" key="1">
    <citation type="journal article" date="2017" name="Mol. Plant">
        <title>The Genome of Medicinal Plant Macleaya cordata Provides New Insights into Benzylisoquinoline Alkaloids Metabolism.</title>
        <authorList>
            <person name="Liu X."/>
            <person name="Liu Y."/>
            <person name="Huang P."/>
            <person name="Ma Y."/>
            <person name="Qing Z."/>
            <person name="Tang Q."/>
            <person name="Cao H."/>
            <person name="Cheng P."/>
            <person name="Zheng Y."/>
            <person name="Yuan Z."/>
            <person name="Zhou Y."/>
            <person name="Liu J."/>
            <person name="Tang Z."/>
            <person name="Zhuo Y."/>
            <person name="Zhang Y."/>
            <person name="Yu L."/>
            <person name="Huang J."/>
            <person name="Yang P."/>
            <person name="Peng Q."/>
            <person name="Zhang J."/>
            <person name="Jiang W."/>
            <person name="Zhang Z."/>
            <person name="Lin K."/>
            <person name="Ro D.K."/>
            <person name="Chen X."/>
            <person name="Xiong X."/>
            <person name="Shang Y."/>
            <person name="Huang S."/>
            <person name="Zeng J."/>
        </authorList>
    </citation>
    <scope>NUCLEOTIDE SEQUENCE [LARGE SCALE GENOMIC DNA]</scope>
    <source>
        <strain evidence="17">cv. BLH2017</strain>
        <tissue evidence="16">Root</tissue>
    </source>
</reference>
<evidence type="ECO:0000256" key="13">
    <source>
        <dbReference type="ARBA" id="ARBA00038393"/>
    </source>
</evidence>
<dbReference type="InterPro" id="IPR002902">
    <property type="entry name" value="GNK2"/>
</dbReference>
<comment type="similarity">
    <text evidence="13">Belongs to the cysteine-rich repeat secretory protein family. Plasmodesmata-located proteins (PDLD) subfamily.</text>
</comment>
<feature type="chain" id="PRO_5012329257" evidence="14">
    <location>
        <begin position="41"/>
        <end position="261"/>
    </location>
</feature>
<name>A0A200QC39_MACCD</name>
<comment type="subcellular location">
    <subcellularLocation>
        <location evidence="12">Cell junction</location>
        <location evidence="12">Plasmodesma</location>
    </subcellularLocation>
    <subcellularLocation>
        <location evidence="1">Cell membrane</location>
        <topology evidence="1">Single-pass type I membrane protein</topology>
    </subcellularLocation>
</comment>
<evidence type="ECO:0000256" key="12">
    <source>
        <dbReference type="ARBA" id="ARBA00024184"/>
    </source>
</evidence>